<dbReference type="SUPFAM" id="SSF57414">
    <property type="entry name" value="Hairpin loop containing domain-like"/>
    <property type="match status" value="1"/>
</dbReference>
<gene>
    <name evidence="1" type="ORF">CRM22_004864</name>
</gene>
<organism evidence="1 2">
    <name type="scientific">Opisthorchis felineus</name>
    <dbReference type="NCBI Taxonomy" id="147828"/>
    <lineage>
        <taxon>Eukaryota</taxon>
        <taxon>Metazoa</taxon>
        <taxon>Spiralia</taxon>
        <taxon>Lophotrochozoa</taxon>
        <taxon>Platyhelminthes</taxon>
        <taxon>Trematoda</taxon>
        <taxon>Digenea</taxon>
        <taxon>Opisthorchiida</taxon>
        <taxon>Opisthorchiata</taxon>
        <taxon>Opisthorchiidae</taxon>
        <taxon>Opisthorchis</taxon>
    </lineage>
</organism>
<dbReference type="SUPFAM" id="SSF56436">
    <property type="entry name" value="C-type lectin-like"/>
    <property type="match status" value="1"/>
</dbReference>
<evidence type="ECO:0000313" key="1">
    <source>
        <dbReference type="EMBL" id="TGZ67317.1"/>
    </source>
</evidence>
<name>A0A4S2M0U5_OPIFE</name>
<accession>A0A4S2M0U5</accession>
<protein>
    <recommendedName>
        <fullName evidence="3">Apple domain-containing protein</fullName>
    </recommendedName>
</protein>
<dbReference type="Proteomes" id="UP000308267">
    <property type="component" value="Unassembled WGS sequence"/>
</dbReference>
<dbReference type="OrthoDB" id="6222038at2759"/>
<dbReference type="AlphaFoldDB" id="A0A4S2M0U5"/>
<proteinExistence type="predicted"/>
<keyword evidence="2" id="KW-1185">Reference proteome</keyword>
<reference evidence="1 2" key="1">
    <citation type="journal article" date="2019" name="BMC Genomics">
        <title>New insights from Opisthorchis felineus genome: update on genomics of the epidemiologically important liver flukes.</title>
        <authorList>
            <person name="Ershov N.I."/>
            <person name="Mordvinov V.A."/>
            <person name="Prokhortchouk E.B."/>
            <person name="Pakharukova M.Y."/>
            <person name="Gunbin K.V."/>
            <person name="Ustyantsev K."/>
            <person name="Genaev M.A."/>
            <person name="Blinov A.G."/>
            <person name="Mazur A."/>
            <person name="Boulygina E."/>
            <person name="Tsygankova S."/>
            <person name="Khrameeva E."/>
            <person name="Chekanov N."/>
            <person name="Fan G."/>
            <person name="Xiao A."/>
            <person name="Zhang H."/>
            <person name="Xu X."/>
            <person name="Yang H."/>
            <person name="Solovyev V."/>
            <person name="Lee S.M."/>
            <person name="Liu X."/>
            <person name="Afonnikov D.A."/>
            <person name="Skryabin K.G."/>
        </authorList>
    </citation>
    <scope>NUCLEOTIDE SEQUENCE [LARGE SCALE GENOMIC DNA]</scope>
    <source>
        <strain evidence="1">AK-0245</strain>
        <tissue evidence="1">Whole organism</tissue>
    </source>
</reference>
<evidence type="ECO:0000313" key="2">
    <source>
        <dbReference type="Proteomes" id="UP000308267"/>
    </source>
</evidence>
<dbReference type="InterPro" id="IPR016187">
    <property type="entry name" value="CTDL_fold"/>
</dbReference>
<comment type="caution">
    <text evidence="1">The sequence shown here is derived from an EMBL/GenBank/DDBJ whole genome shotgun (WGS) entry which is preliminary data.</text>
</comment>
<sequence length="250" mass="28359">MRPEHVLVISLISCLVRSPCPKEFIDTGDDVCLMAIETSVSFCRAHSICYETGKRLNHPMFMIGKHSERLVQHFSNLPVVHTGINSLLEGTDYSPVGWRVSDPGESAFLTDETTITHWAPKQPNGRDQQVVEFMSGAFYDTAPNQRPRYVVCELVRNVRLPRSTGERFKSSWPTVLSEQFASFEHGCFNEKTALTTLHCALRCKLNDVCRSFYYDPPSGNCYLALYIDSILPLDAERISSNWIRFGATER</sequence>
<evidence type="ECO:0008006" key="3">
    <source>
        <dbReference type="Google" id="ProtNLM"/>
    </source>
</evidence>
<dbReference type="EMBL" id="SJOL01006421">
    <property type="protein sequence ID" value="TGZ67317.1"/>
    <property type="molecule type" value="Genomic_DNA"/>
</dbReference>